<dbReference type="Proteomes" id="UP001201980">
    <property type="component" value="Unassembled WGS sequence"/>
</dbReference>
<comment type="caution">
    <text evidence="1">The sequence shown here is derived from an EMBL/GenBank/DDBJ whole genome shotgun (WGS) entry which is preliminary data.</text>
</comment>
<reference evidence="1" key="1">
    <citation type="submission" date="2022-07" db="EMBL/GenBank/DDBJ databases">
        <title>Draft genome sequence of Zalerion maritima ATCC 34329, a (micro)plastics degrading marine fungus.</title>
        <authorList>
            <person name="Paco A."/>
            <person name="Goncalves M.F.M."/>
            <person name="Rocha-Santos T.A.P."/>
            <person name="Alves A."/>
        </authorList>
    </citation>
    <scope>NUCLEOTIDE SEQUENCE</scope>
    <source>
        <strain evidence="1">ATCC 34329</strain>
    </source>
</reference>
<dbReference type="InterPro" id="IPR055323">
    <property type="entry name" value="C57A10.07/YOR238W"/>
</dbReference>
<protein>
    <recommendedName>
        <fullName evidence="3">DUF218 domain-containing protein</fullName>
    </recommendedName>
</protein>
<evidence type="ECO:0000313" key="1">
    <source>
        <dbReference type="EMBL" id="KAJ2901224.1"/>
    </source>
</evidence>
<dbReference type="AlphaFoldDB" id="A0AAD5WSP3"/>
<keyword evidence="2" id="KW-1185">Reference proteome</keyword>
<dbReference type="PANTHER" id="PTHR28110:SF1">
    <property type="entry name" value="TRANSMEMBRANE PROTEIN"/>
    <property type="match status" value="1"/>
</dbReference>
<dbReference type="EMBL" id="JAKWBI020000161">
    <property type="protein sequence ID" value="KAJ2901224.1"/>
    <property type="molecule type" value="Genomic_DNA"/>
</dbReference>
<sequence>MKTPDHLIIVCCHGIWKGGPARGHDESEWLIADFQAGETHTFIEHIKAGLKCLSEDGKSVLMFSGGPTRQETALSEAQSYMNLAAANSHFGILHTTATVPSDPSHPSARIQAEERALDSYHNVLFSLLQFWHTQSYVWPSRMTIVSHGFKRERLVDGHCQAIAYPMDRISFVGIDPPYHLGVGNEGTMRGNKLAIEQWTKDPHGEGEVLAGKRRKRNPWGTRQQLFVTEEEEGRSGLVVRMSRDGSGLVLGGGSTRPWQVV</sequence>
<organism evidence="1 2">
    <name type="scientific">Zalerion maritima</name>
    <dbReference type="NCBI Taxonomy" id="339359"/>
    <lineage>
        <taxon>Eukaryota</taxon>
        <taxon>Fungi</taxon>
        <taxon>Dikarya</taxon>
        <taxon>Ascomycota</taxon>
        <taxon>Pezizomycotina</taxon>
        <taxon>Sordariomycetes</taxon>
        <taxon>Lulworthiomycetidae</taxon>
        <taxon>Lulworthiales</taxon>
        <taxon>Lulworthiaceae</taxon>
        <taxon>Zalerion</taxon>
    </lineage>
</organism>
<evidence type="ECO:0008006" key="3">
    <source>
        <dbReference type="Google" id="ProtNLM"/>
    </source>
</evidence>
<evidence type="ECO:0000313" key="2">
    <source>
        <dbReference type="Proteomes" id="UP001201980"/>
    </source>
</evidence>
<accession>A0AAD5WSP3</accession>
<dbReference type="GO" id="GO:0005737">
    <property type="term" value="C:cytoplasm"/>
    <property type="evidence" value="ECO:0007669"/>
    <property type="project" value="TreeGrafter"/>
</dbReference>
<name>A0AAD5WSP3_9PEZI</name>
<proteinExistence type="predicted"/>
<dbReference type="PANTHER" id="PTHR28110">
    <property type="entry name" value="TRANSMEMBRANE PROTEIN"/>
    <property type="match status" value="1"/>
</dbReference>
<gene>
    <name evidence="1" type="ORF">MKZ38_002130</name>
</gene>